<evidence type="ECO:0000313" key="4">
    <source>
        <dbReference type="Proteomes" id="UP000275267"/>
    </source>
</evidence>
<dbReference type="Pfam" id="PF25276">
    <property type="entry name" value="DUF7870"/>
    <property type="match status" value="1"/>
</dbReference>
<gene>
    <name evidence="3" type="ORF">C2845_PM03G13090</name>
</gene>
<proteinExistence type="predicted"/>
<dbReference type="PANTHER" id="PTHR33597">
    <property type="entry name" value="OS02G0760400 PROTEIN"/>
    <property type="match status" value="1"/>
</dbReference>
<reference evidence="4" key="1">
    <citation type="journal article" date="2019" name="Nat. Commun.">
        <title>The genome of broomcorn millet.</title>
        <authorList>
            <person name="Zou C."/>
            <person name="Miki D."/>
            <person name="Li D."/>
            <person name="Tang Q."/>
            <person name="Xiao L."/>
            <person name="Rajput S."/>
            <person name="Deng P."/>
            <person name="Jia W."/>
            <person name="Huang R."/>
            <person name="Zhang M."/>
            <person name="Sun Y."/>
            <person name="Hu J."/>
            <person name="Fu X."/>
            <person name="Schnable P.S."/>
            <person name="Li F."/>
            <person name="Zhang H."/>
            <person name="Feng B."/>
            <person name="Zhu X."/>
            <person name="Liu R."/>
            <person name="Schnable J.C."/>
            <person name="Zhu J.-K."/>
            <person name="Zhang H."/>
        </authorList>
    </citation>
    <scope>NUCLEOTIDE SEQUENCE [LARGE SCALE GENOMIC DNA]</scope>
</reference>
<dbReference type="EMBL" id="PQIB02000002">
    <property type="protein sequence ID" value="RLN34423.1"/>
    <property type="molecule type" value="Genomic_DNA"/>
</dbReference>
<evidence type="ECO:0000259" key="2">
    <source>
        <dbReference type="Pfam" id="PF25276"/>
    </source>
</evidence>
<dbReference type="InterPro" id="IPR057192">
    <property type="entry name" value="DUF7870"/>
</dbReference>
<organism evidence="3 4">
    <name type="scientific">Panicum miliaceum</name>
    <name type="common">Proso millet</name>
    <name type="synonym">Broomcorn millet</name>
    <dbReference type="NCBI Taxonomy" id="4540"/>
    <lineage>
        <taxon>Eukaryota</taxon>
        <taxon>Viridiplantae</taxon>
        <taxon>Streptophyta</taxon>
        <taxon>Embryophyta</taxon>
        <taxon>Tracheophyta</taxon>
        <taxon>Spermatophyta</taxon>
        <taxon>Magnoliopsida</taxon>
        <taxon>Liliopsida</taxon>
        <taxon>Poales</taxon>
        <taxon>Poaceae</taxon>
        <taxon>PACMAD clade</taxon>
        <taxon>Panicoideae</taxon>
        <taxon>Panicodae</taxon>
        <taxon>Paniceae</taxon>
        <taxon>Panicinae</taxon>
        <taxon>Panicum</taxon>
        <taxon>Panicum sect. Panicum</taxon>
    </lineage>
</organism>
<dbReference type="AlphaFoldDB" id="A0A3L6TAW1"/>
<dbReference type="OrthoDB" id="2124077at2759"/>
<protein>
    <recommendedName>
        <fullName evidence="2">DUF7870 domain-containing protein</fullName>
    </recommendedName>
</protein>
<keyword evidence="4" id="KW-1185">Reference proteome</keyword>
<evidence type="ECO:0000313" key="3">
    <source>
        <dbReference type="EMBL" id="RLN34423.1"/>
    </source>
</evidence>
<name>A0A3L6TAW1_PANMI</name>
<evidence type="ECO:0000256" key="1">
    <source>
        <dbReference type="SAM" id="MobiDB-lite"/>
    </source>
</evidence>
<accession>A0A3L6TAW1</accession>
<dbReference type="Proteomes" id="UP000275267">
    <property type="component" value="Unassembled WGS sequence"/>
</dbReference>
<comment type="caution">
    <text evidence="3">The sequence shown here is derived from an EMBL/GenBank/DDBJ whole genome shotgun (WGS) entry which is preliminary data.</text>
</comment>
<feature type="region of interest" description="Disordered" evidence="1">
    <location>
        <begin position="1"/>
        <end position="22"/>
    </location>
</feature>
<sequence length="150" mass="16518">MDPVGVEPNTLHVGPGEGEERGKAARWAAKEICAAGKMFDDQDLGFFANFLGIFIFVLKDKEDVLDGLEGVLLEPPQKRHVVRRLRSKYLPELTGHSLEGYRRRAPGVHRQFDITPAPGGGAASCFKKHYTRGKREFESVRLTAAAGIGD</sequence>
<feature type="domain" description="DUF7870" evidence="2">
    <location>
        <begin position="65"/>
        <end position="144"/>
    </location>
</feature>
<dbReference type="PANTHER" id="PTHR33597:SF11">
    <property type="entry name" value="OS07G0620600 PROTEIN"/>
    <property type="match status" value="1"/>
</dbReference>